<dbReference type="AlphaFoldDB" id="A0A8S1N724"/>
<reference evidence="1" key="1">
    <citation type="submission" date="2021-01" db="EMBL/GenBank/DDBJ databases">
        <authorList>
            <consortium name="Genoscope - CEA"/>
            <person name="William W."/>
        </authorList>
    </citation>
    <scope>NUCLEOTIDE SEQUENCE</scope>
</reference>
<evidence type="ECO:0000313" key="1">
    <source>
        <dbReference type="EMBL" id="CAD8087812.1"/>
    </source>
</evidence>
<organism evidence="1 2">
    <name type="scientific">Paramecium sonneborni</name>
    <dbReference type="NCBI Taxonomy" id="65129"/>
    <lineage>
        <taxon>Eukaryota</taxon>
        <taxon>Sar</taxon>
        <taxon>Alveolata</taxon>
        <taxon>Ciliophora</taxon>
        <taxon>Intramacronucleata</taxon>
        <taxon>Oligohymenophorea</taxon>
        <taxon>Peniculida</taxon>
        <taxon>Parameciidae</taxon>
        <taxon>Paramecium</taxon>
    </lineage>
</organism>
<sequence length="127" mass="14942">MNDEELFEWLHQRLLLLITTKDVQIGAKAVQHWCQKGFDSGIPMVNQILIVLARIQLRINPKMVDEIIRLIYDEEDKQKLLEQLSQIDQKQVSVQSPKILKAKFGKKDQGLFENILTALRFWDKKQK</sequence>
<protein>
    <submittedName>
        <fullName evidence="1">Uncharacterized protein</fullName>
    </submittedName>
</protein>
<name>A0A8S1N724_9CILI</name>
<evidence type="ECO:0000313" key="2">
    <source>
        <dbReference type="Proteomes" id="UP000692954"/>
    </source>
</evidence>
<dbReference type="EMBL" id="CAJJDN010000052">
    <property type="protein sequence ID" value="CAD8087812.1"/>
    <property type="molecule type" value="Genomic_DNA"/>
</dbReference>
<proteinExistence type="predicted"/>
<comment type="caution">
    <text evidence="1">The sequence shown here is derived from an EMBL/GenBank/DDBJ whole genome shotgun (WGS) entry which is preliminary data.</text>
</comment>
<dbReference type="OrthoDB" id="287504at2759"/>
<dbReference type="Proteomes" id="UP000692954">
    <property type="component" value="Unassembled WGS sequence"/>
</dbReference>
<keyword evidence="2" id="KW-1185">Reference proteome</keyword>
<accession>A0A8S1N724</accession>
<gene>
    <name evidence="1" type="ORF">PSON_ATCC_30995.1.T0520017</name>
</gene>